<feature type="region of interest" description="Disordered" evidence="1">
    <location>
        <begin position="41"/>
        <end position="89"/>
    </location>
</feature>
<organism evidence="2 3">
    <name type="scientific">Leptospira inadai serovar Lyme</name>
    <dbReference type="NCBI Taxonomy" id="293084"/>
    <lineage>
        <taxon>Bacteria</taxon>
        <taxon>Pseudomonadati</taxon>
        <taxon>Spirochaetota</taxon>
        <taxon>Spirochaetia</taxon>
        <taxon>Leptospirales</taxon>
        <taxon>Leptospiraceae</taxon>
        <taxon>Leptospira</taxon>
    </lineage>
</organism>
<gene>
    <name evidence="2" type="ORF">BES34_009505</name>
</gene>
<proteinExistence type="predicted"/>
<protein>
    <recommendedName>
        <fullName evidence="4">Lipoprotein</fullName>
    </recommendedName>
</protein>
<evidence type="ECO:0000313" key="2">
    <source>
        <dbReference type="EMBL" id="PNV75125.1"/>
    </source>
</evidence>
<sequence>MKDLRFSFSLFFLRTGTKPVLYRFFPQRRLFLSAAKESNIRSIPGSSHTDLSFGTSSEILQPPQRSYNSHNTPGRNSGRYTSVGSSSEY</sequence>
<evidence type="ECO:0008006" key="4">
    <source>
        <dbReference type="Google" id="ProtNLM"/>
    </source>
</evidence>
<dbReference type="EMBL" id="MCRM02000008">
    <property type="protein sequence ID" value="PNV75125.1"/>
    <property type="molecule type" value="Genomic_DNA"/>
</dbReference>
<reference evidence="2" key="1">
    <citation type="submission" date="2018-01" db="EMBL/GenBank/DDBJ databases">
        <title>Genomic characterization of Leptospira inadai serogroup Lyme isolated from captured rat in Brazil and comparative analysis with human reference strain.</title>
        <authorList>
            <person name="Moreno L.Z."/>
            <person name="Loureiro A.P."/>
            <person name="Miraglia F."/>
            <person name="Kremer F.S."/>
            <person name="Eslabao M.R."/>
            <person name="Dellagostin O.A."/>
            <person name="Lilenbaum W."/>
            <person name="Moreno A.M."/>
        </authorList>
    </citation>
    <scope>NUCLEOTIDE SEQUENCE [LARGE SCALE GENOMIC DNA]</scope>
    <source>
        <strain evidence="2">M34/99</strain>
    </source>
</reference>
<accession>A0ABX4YIN7</accession>
<evidence type="ECO:0000256" key="1">
    <source>
        <dbReference type="SAM" id="MobiDB-lite"/>
    </source>
</evidence>
<comment type="caution">
    <text evidence="2">The sequence shown here is derived from an EMBL/GenBank/DDBJ whole genome shotgun (WGS) entry which is preliminary data.</text>
</comment>
<name>A0ABX4YIN7_9LEPT</name>
<evidence type="ECO:0000313" key="3">
    <source>
        <dbReference type="Proteomes" id="UP000094669"/>
    </source>
</evidence>
<dbReference type="Proteomes" id="UP000094669">
    <property type="component" value="Unassembled WGS sequence"/>
</dbReference>
<keyword evidence="3" id="KW-1185">Reference proteome</keyword>